<keyword evidence="3" id="KW-1185">Reference proteome</keyword>
<dbReference type="Proteomes" id="UP000076577">
    <property type="component" value="Unassembled WGS sequence"/>
</dbReference>
<dbReference type="Gene3D" id="3.40.50.300">
    <property type="entry name" value="P-loop containing nucleotide triphosphate hydrolases"/>
    <property type="match status" value="1"/>
</dbReference>
<organism evidence="2 3">
    <name type="scientific">Pseudovibrio axinellae</name>
    <dbReference type="NCBI Taxonomy" id="989403"/>
    <lineage>
        <taxon>Bacteria</taxon>
        <taxon>Pseudomonadati</taxon>
        <taxon>Pseudomonadota</taxon>
        <taxon>Alphaproteobacteria</taxon>
        <taxon>Hyphomicrobiales</taxon>
        <taxon>Stappiaceae</taxon>
        <taxon>Pseudovibrio</taxon>
    </lineage>
</organism>
<accession>A0A165ZYY6</accession>
<dbReference type="PATRIC" id="fig|989403.3.peg.1555"/>
<dbReference type="RefSeq" id="WP_074882338.1">
    <property type="nucleotide sequence ID" value="NZ_FOFM01000022.1"/>
</dbReference>
<evidence type="ECO:0000313" key="3">
    <source>
        <dbReference type="Proteomes" id="UP000076577"/>
    </source>
</evidence>
<name>A0A165ZYY6_9HYPH</name>
<proteinExistence type="predicted"/>
<dbReference type="InterPro" id="IPR002586">
    <property type="entry name" value="CobQ/CobB/MinD/ParA_Nub-bd_dom"/>
</dbReference>
<dbReference type="Pfam" id="PF01656">
    <property type="entry name" value="CbiA"/>
    <property type="match status" value="1"/>
</dbReference>
<gene>
    <name evidence="2" type="ORF">PsAD2_01458</name>
</gene>
<sequence>MRYVNFVMQGKGGAGKSFISLLLCEYFRQKERNLVAIDTDPVNPTLSSYKALNCNLIKMMDNAEIDHRSFDTIVEGIIESDDETHFVIDTGATTFLPLVKYLAENDVLELLHEHECEIAIHSVVSGGGAIDATLSCIEKLFEVFPKQKIVLWKNEYSGRAEKNGKPFEELKLFKANQDRIYAVPTLAQRTGSSFNHDIQAMIERRKTFSEAILDENFGLMTRQRLKKVWSDVSLQLENMAL</sequence>
<dbReference type="STRING" id="989403.SAMN05421798_12222"/>
<dbReference type="EMBL" id="LMCB01000009">
    <property type="protein sequence ID" value="KZL20415.1"/>
    <property type="molecule type" value="Genomic_DNA"/>
</dbReference>
<evidence type="ECO:0000259" key="1">
    <source>
        <dbReference type="Pfam" id="PF01656"/>
    </source>
</evidence>
<evidence type="ECO:0000313" key="2">
    <source>
        <dbReference type="EMBL" id="KZL20415.1"/>
    </source>
</evidence>
<protein>
    <submittedName>
        <fullName evidence="2">CobQ/CobB/MinD/ParA nucleotide binding domain protein</fullName>
    </submittedName>
</protein>
<dbReference type="OrthoDB" id="69313at2"/>
<reference evidence="2 3" key="1">
    <citation type="journal article" date="2016" name="Front. Microbiol.">
        <title>Comparative Genomic Analysis Reveals a Diverse Repertoire of Genes Involved in Prokaryote-Eukaryote Interactions within the Pseudovibrio Genus.</title>
        <authorList>
            <person name="Romano S."/>
            <person name="Fernandez-Guerra A."/>
            <person name="Reen F.J."/>
            <person name="Glockner F.O."/>
            <person name="Crowley S.P."/>
            <person name="O'Sullivan O."/>
            <person name="Cotter P.D."/>
            <person name="Adams C."/>
            <person name="Dobson A.D."/>
            <person name="O'Gara F."/>
        </authorList>
    </citation>
    <scope>NUCLEOTIDE SEQUENCE [LARGE SCALE GENOMIC DNA]</scope>
    <source>
        <strain evidence="2 3">Ad2</strain>
    </source>
</reference>
<comment type="caution">
    <text evidence="2">The sequence shown here is derived from an EMBL/GenBank/DDBJ whole genome shotgun (WGS) entry which is preliminary data.</text>
</comment>
<dbReference type="AlphaFoldDB" id="A0A165ZYY6"/>
<feature type="domain" description="CobQ/CobB/MinD/ParA nucleotide binding" evidence="1">
    <location>
        <begin position="7"/>
        <end position="133"/>
    </location>
</feature>
<dbReference type="InterPro" id="IPR027417">
    <property type="entry name" value="P-loop_NTPase"/>
</dbReference>
<dbReference type="SUPFAM" id="SSF52540">
    <property type="entry name" value="P-loop containing nucleoside triphosphate hydrolases"/>
    <property type="match status" value="1"/>
</dbReference>